<name>A0A5W2Z4K8_SALET</name>
<dbReference type="EMBL" id="AAHISR010000057">
    <property type="protein sequence ID" value="EBW5674325.1"/>
    <property type="molecule type" value="Genomic_DNA"/>
</dbReference>
<reference evidence="1" key="1">
    <citation type="submission" date="2018-06" db="EMBL/GenBank/DDBJ databases">
        <authorList>
            <person name="Ashton P.M."/>
            <person name="Dallman T."/>
            <person name="Nair S."/>
            <person name="De Pinna E."/>
            <person name="Peters T."/>
            <person name="Grant K."/>
        </authorList>
    </citation>
    <scope>NUCLEOTIDE SEQUENCE</scope>
    <source>
        <strain evidence="1">196404</strain>
    </source>
</reference>
<proteinExistence type="predicted"/>
<accession>A0A5W2Z4K8</accession>
<dbReference type="AlphaFoldDB" id="A0A5W2Z4K8"/>
<feature type="non-terminal residue" evidence="1">
    <location>
        <position position="1"/>
    </location>
</feature>
<organism evidence="1">
    <name type="scientific">Salmonella enterica subsp. enterica serovar London</name>
    <dbReference type="NCBI Taxonomy" id="149390"/>
    <lineage>
        <taxon>Bacteria</taxon>
        <taxon>Pseudomonadati</taxon>
        <taxon>Pseudomonadota</taxon>
        <taxon>Gammaproteobacteria</taxon>
        <taxon>Enterobacterales</taxon>
        <taxon>Enterobacteriaceae</taxon>
        <taxon>Salmonella</taxon>
    </lineage>
</organism>
<protein>
    <submittedName>
        <fullName evidence="1">Phage tail protein</fullName>
    </submittedName>
</protein>
<comment type="caution">
    <text evidence="1">The sequence shown here is derived from an EMBL/GenBank/DDBJ whole genome shotgun (WGS) entry which is preliminary data.</text>
</comment>
<sequence length="27" mass="3046">SELKSLILKGISDEATFNKIQWPVLSQ</sequence>
<evidence type="ECO:0000313" key="1">
    <source>
        <dbReference type="EMBL" id="EBW5674325.1"/>
    </source>
</evidence>
<gene>
    <name evidence="1" type="ORF">DPY77_24770</name>
</gene>